<protein>
    <recommendedName>
        <fullName evidence="1">Methyltransferase type 11 domain-containing protein</fullName>
    </recommendedName>
</protein>
<sequence length="199" mass="22983">MAIIQKIVSLITSNPKIYDFCQLILEGDYSATIIKAVNPLPEEKIIDIGCGTGYYSKFFKCNYTGIDSEKKYIYYAQKKYQDDKNFYLADAKKTNFPAKKFDKAVLVNIIHHLDDEDLKEVLVEASRITKKEIIIFDMTDDKNTIFTPLLLALDNGKFIRSMNQQLKLIKNILSVNQYFTFQVPRKLITHSVIKCDLDT</sequence>
<dbReference type="GO" id="GO:0008757">
    <property type="term" value="F:S-adenosylmethionine-dependent methyltransferase activity"/>
    <property type="evidence" value="ECO:0007669"/>
    <property type="project" value="InterPro"/>
</dbReference>
<dbReference type="SUPFAM" id="SSF53335">
    <property type="entry name" value="S-adenosyl-L-methionine-dependent methyltransferases"/>
    <property type="match status" value="1"/>
</dbReference>
<comment type="caution">
    <text evidence="2">The sequence shown here is derived from an EMBL/GenBank/DDBJ whole genome shotgun (WGS) entry which is preliminary data.</text>
</comment>
<accession>A0A1G1XYZ8</accession>
<name>A0A1G1XYZ8_9BACT</name>
<dbReference type="InterPro" id="IPR013216">
    <property type="entry name" value="Methyltransf_11"/>
</dbReference>
<evidence type="ECO:0000313" key="2">
    <source>
        <dbReference type="EMBL" id="OGY44836.1"/>
    </source>
</evidence>
<dbReference type="Proteomes" id="UP000176241">
    <property type="component" value="Unassembled WGS sequence"/>
</dbReference>
<dbReference type="Gene3D" id="3.40.50.150">
    <property type="entry name" value="Vaccinia Virus protein VP39"/>
    <property type="match status" value="1"/>
</dbReference>
<dbReference type="InterPro" id="IPR029063">
    <property type="entry name" value="SAM-dependent_MTases_sf"/>
</dbReference>
<dbReference type="EMBL" id="MHIC01000023">
    <property type="protein sequence ID" value="OGY44836.1"/>
    <property type="molecule type" value="Genomic_DNA"/>
</dbReference>
<dbReference type="PANTHER" id="PTHR43861">
    <property type="entry name" value="TRANS-ACONITATE 2-METHYLTRANSFERASE-RELATED"/>
    <property type="match status" value="1"/>
</dbReference>
<gene>
    <name evidence="2" type="ORF">A2731_00755</name>
</gene>
<dbReference type="AlphaFoldDB" id="A0A1G1XYZ8"/>
<dbReference type="STRING" id="1797533.A2731_00755"/>
<proteinExistence type="predicted"/>
<organism evidence="2 3">
    <name type="scientific">Candidatus Buchananbacteria bacterium RIFCSPHIGHO2_01_FULL_39_8</name>
    <dbReference type="NCBI Taxonomy" id="1797533"/>
    <lineage>
        <taxon>Bacteria</taxon>
        <taxon>Candidatus Buchananiibacteriota</taxon>
    </lineage>
</organism>
<dbReference type="Pfam" id="PF08241">
    <property type="entry name" value="Methyltransf_11"/>
    <property type="match status" value="1"/>
</dbReference>
<evidence type="ECO:0000313" key="3">
    <source>
        <dbReference type="Proteomes" id="UP000176241"/>
    </source>
</evidence>
<dbReference type="CDD" id="cd02440">
    <property type="entry name" value="AdoMet_MTases"/>
    <property type="match status" value="1"/>
</dbReference>
<feature type="domain" description="Methyltransferase type 11" evidence="1">
    <location>
        <begin position="46"/>
        <end position="132"/>
    </location>
</feature>
<evidence type="ECO:0000259" key="1">
    <source>
        <dbReference type="Pfam" id="PF08241"/>
    </source>
</evidence>
<reference evidence="2 3" key="1">
    <citation type="journal article" date="2016" name="Nat. Commun.">
        <title>Thousands of microbial genomes shed light on interconnected biogeochemical processes in an aquifer system.</title>
        <authorList>
            <person name="Anantharaman K."/>
            <person name="Brown C.T."/>
            <person name="Hug L.A."/>
            <person name="Sharon I."/>
            <person name="Castelle C.J."/>
            <person name="Probst A.J."/>
            <person name="Thomas B.C."/>
            <person name="Singh A."/>
            <person name="Wilkins M.J."/>
            <person name="Karaoz U."/>
            <person name="Brodie E.L."/>
            <person name="Williams K.H."/>
            <person name="Hubbard S.S."/>
            <person name="Banfield J.F."/>
        </authorList>
    </citation>
    <scope>NUCLEOTIDE SEQUENCE [LARGE SCALE GENOMIC DNA]</scope>
</reference>